<protein>
    <recommendedName>
        <fullName evidence="1">Uracil-DNA glycosylase-like domain-containing protein</fullName>
    </recommendedName>
</protein>
<dbReference type="OrthoDB" id="573462at2"/>
<accession>A0A433HIX3</accession>
<comment type="caution">
    <text evidence="2">The sequence shown here is derived from an EMBL/GenBank/DDBJ whole genome shotgun (WGS) entry which is preliminary data.</text>
</comment>
<evidence type="ECO:0000259" key="1">
    <source>
        <dbReference type="Pfam" id="PF03167"/>
    </source>
</evidence>
<gene>
    <name evidence="2" type="ORF">ELQ35_13125</name>
</gene>
<feature type="domain" description="Uracil-DNA glycosylase-like" evidence="1">
    <location>
        <begin position="62"/>
        <end position="248"/>
    </location>
</feature>
<name>A0A433HIX3_9BACI</name>
<dbReference type="Proteomes" id="UP000267430">
    <property type="component" value="Unassembled WGS sequence"/>
</dbReference>
<dbReference type="AlphaFoldDB" id="A0A433HIX3"/>
<dbReference type="InterPro" id="IPR005122">
    <property type="entry name" value="Uracil-DNA_glycosylase-like"/>
</dbReference>
<evidence type="ECO:0000313" key="2">
    <source>
        <dbReference type="EMBL" id="RUQ28175.1"/>
    </source>
</evidence>
<evidence type="ECO:0000313" key="3">
    <source>
        <dbReference type="Proteomes" id="UP000267430"/>
    </source>
</evidence>
<organism evidence="2 3">
    <name type="scientific">Peribacillus cavernae</name>
    <dbReference type="NCBI Taxonomy" id="1674310"/>
    <lineage>
        <taxon>Bacteria</taxon>
        <taxon>Bacillati</taxon>
        <taxon>Bacillota</taxon>
        <taxon>Bacilli</taxon>
        <taxon>Bacillales</taxon>
        <taxon>Bacillaceae</taxon>
        <taxon>Peribacillus</taxon>
    </lineage>
</organism>
<dbReference type="EMBL" id="RYZZ01000017">
    <property type="protein sequence ID" value="RUQ28175.1"/>
    <property type="molecule type" value="Genomic_DNA"/>
</dbReference>
<proteinExistence type="predicted"/>
<dbReference type="Pfam" id="PF03167">
    <property type="entry name" value="UDG"/>
    <property type="match status" value="1"/>
</dbReference>
<sequence>MKGIILWRILTLSYRNRRLEEFLEAITQLPQKSMLSKDDLLTKQFLIEEHEDLEIYYSPHNDYINQDASIVIVGITPGWTQMRTAFRQAIESIKKGDSPEQLVKKAKIAASFSGTMRANLIEMLDECGIAKAVHTASSASLFTEKRHLLHTTSVIRYPVFYQKKNYTGYRPKIDRSAMLSRYAYEEFPEEIAELNNPSLIIPLGKSVEQVVRTLITDKKFPGDTCLFGFPHPSGANVHRKKQFQEHVDSFKGIVERWAEKSSKI</sequence>
<dbReference type="SUPFAM" id="SSF52141">
    <property type="entry name" value="Uracil-DNA glycosylase-like"/>
    <property type="match status" value="1"/>
</dbReference>
<dbReference type="InterPro" id="IPR036895">
    <property type="entry name" value="Uracil-DNA_glycosylase-like_sf"/>
</dbReference>
<keyword evidence="3" id="KW-1185">Reference proteome</keyword>
<reference evidence="2 3" key="1">
    <citation type="submission" date="2018-12" db="EMBL/GenBank/DDBJ databases">
        <title>Bacillus chawlae sp. nov., Bacillus glennii sp. nov., and Bacillus saganii sp. nov. Isolated from the Vehicle Assembly Building at Kennedy Space Center where the Viking Spacecraft were Assembled.</title>
        <authorList>
            <person name="Seuylemezian A."/>
            <person name="Vaishampayan P."/>
        </authorList>
    </citation>
    <scope>NUCLEOTIDE SEQUENCE [LARGE SCALE GENOMIC DNA]</scope>
    <source>
        <strain evidence="2 3">L5</strain>
    </source>
</reference>